<evidence type="ECO:0000259" key="9">
    <source>
        <dbReference type="Pfam" id="PF00892"/>
    </source>
</evidence>
<keyword evidence="4" id="KW-1003">Cell membrane</keyword>
<dbReference type="Proteomes" id="UP000029492">
    <property type="component" value="Chromosome"/>
</dbReference>
<feature type="transmembrane region" description="Helical" evidence="8">
    <location>
        <begin position="67"/>
        <end position="86"/>
    </location>
</feature>
<feature type="domain" description="EamA" evidence="9">
    <location>
        <begin position="1"/>
        <end position="138"/>
    </location>
</feature>
<feature type="transmembrane region" description="Helical" evidence="8">
    <location>
        <begin position="98"/>
        <end position="115"/>
    </location>
</feature>
<dbReference type="STRING" id="693986.MOC_2568"/>
<feature type="transmembrane region" description="Helical" evidence="8">
    <location>
        <begin position="146"/>
        <end position="162"/>
    </location>
</feature>
<keyword evidence="5 8" id="KW-0812">Transmembrane</keyword>
<keyword evidence="6 8" id="KW-1133">Transmembrane helix</keyword>
<keyword evidence="7 8" id="KW-0472">Membrane</keyword>
<comment type="similarity">
    <text evidence="2">Belongs to the EamA transporter family.</text>
</comment>
<reference evidence="10 11" key="1">
    <citation type="journal article" date="2014" name="PLoS ONE">
        <title>Genome Information of Methylobacterium oryzae, a Plant-Probiotic Methylotroph in the Phyllosphere.</title>
        <authorList>
            <person name="Kwak M.J."/>
            <person name="Jeong H."/>
            <person name="Madhaiyan M."/>
            <person name="Lee Y."/>
            <person name="Sa T.M."/>
            <person name="Oh T.K."/>
            <person name="Kim J.F."/>
        </authorList>
    </citation>
    <scope>NUCLEOTIDE SEQUENCE [LARGE SCALE GENOMIC DNA]</scope>
    <source>
        <strain evidence="10 11">CBMB20</strain>
    </source>
</reference>
<dbReference type="eggNOG" id="COG2962">
    <property type="taxonomic scope" value="Bacteria"/>
</dbReference>
<evidence type="ECO:0000256" key="7">
    <source>
        <dbReference type="ARBA" id="ARBA00023136"/>
    </source>
</evidence>
<dbReference type="Pfam" id="PF00892">
    <property type="entry name" value="EamA"/>
    <property type="match status" value="1"/>
</dbReference>
<dbReference type="HOGENOM" id="CLU_054508_1_0_5"/>
<feature type="transmembrane region" description="Helical" evidence="8">
    <location>
        <begin position="122"/>
        <end position="140"/>
    </location>
</feature>
<feature type="transmembrane region" description="Helical" evidence="8">
    <location>
        <begin position="232"/>
        <end position="252"/>
    </location>
</feature>
<evidence type="ECO:0000256" key="3">
    <source>
        <dbReference type="ARBA" id="ARBA00022448"/>
    </source>
</evidence>
<name>A0A089NWX5_9HYPH</name>
<feature type="transmembrane region" description="Helical" evidence="8">
    <location>
        <begin position="37"/>
        <end position="55"/>
    </location>
</feature>
<evidence type="ECO:0000256" key="8">
    <source>
        <dbReference type="SAM" id="Phobius"/>
    </source>
</evidence>
<feature type="transmembrane region" description="Helical" evidence="8">
    <location>
        <begin position="258"/>
        <end position="275"/>
    </location>
</feature>
<dbReference type="PANTHER" id="PTHR22911">
    <property type="entry name" value="ACYL-MALONYL CONDENSING ENZYME-RELATED"/>
    <property type="match status" value="1"/>
</dbReference>
<dbReference type="RefSeq" id="WP_043352599.1">
    <property type="nucleotide sequence ID" value="NZ_CP003811.1"/>
</dbReference>
<feature type="transmembrane region" description="Helical" evidence="8">
    <location>
        <begin position="169"/>
        <end position="190"/>
    </location>
</feature>
<gene>
    <name evidence="10" type="primary">rarD</name>
    <name evidence="10" type="ORF">MOC_2568</name>
</gene>
<dbReference type="NCBIfam" id="TIGR00688">
    <property type="entry name" value="rarD"/>
    <property type="match status" value="1"/>
</dbReference>
<dbReference type="KEGG" id="mor:MOC_2568"/>
<feature type="transmembrane region" description="Helical" evidence="8">
    <location>
        <begin position="205"/>
        <end position="225"/>
    </location>
</feature>
<sequence>MGLVYALAAYLSWGLLVPVHFRMLGAYTPYHILAERIVWSSLFAGALALVLAARHRLNLPFPLRKRHALLLLSAAMIGVNWLLYLYAVSSGHLLDASLGYYINPLVSVAFGRVVLGERLRPAQALAIGIAATGVAVAVVWAGELPLMSLSLAVSFALYGLARKIVAVDALVGFLAETLLLLPAAIVWLVLSPEPFLPSAPGDRALLMLTGLTTALPLIWFAAAAVRLRLTTLGLLQYVAPTCLLLLSVLVYGEHVEPHRALMLALIWVALALYTVDALRFRRLPAAASPRSDPDAMRV</sequence>
<dbReference type="PANTHER" id="PTHR22911:SF137">
    <property type="entry name" value="SOLUTE CARRIER FAMILY 35 MEMBER G2-RELATED"/>
    <property type="match status" value="1"/>
</dbReference>
<comment type="subcellular location">
    <subcellularLocation>
        <location evidence="1">Cell membrane</location>
        <topology evidence="1">Multi-pass membrane protein</topology>
    </subcellularLocation>
</comment>
<evidence type="ECO:0000313" key="10">
    <source>
        <dbReference type="EMBL" id="AIQ90323.1"/>
    </source>
</evidence>
<dbReference type="EMBL" id="CP003811">
    <property type="protein sequence ID" value="AIQ90323.1"/>
    <property type="molecule type" value="Genomic_DNA"/>
</dbReference>
<protein>
    <submittedName>
        <fullName evidence="10">DMT superfamily transporter RarD</fullName>
    </submittedName>
</protein>
<evidence type="ECO:0000313" key="11">
    <source>
        <dbReference type="Proteomes" id="UP000029492"/>
    </source>
</evidence>
<proteinExistence type="inferred from homology"/>
<accession>A0A089NWX5</accession>
<evidence type="ECO:0000256" key="6">
    <source>
        <dbReference type="ARBA" id="ARBA00022989"/>
    </source>
</evidence>
<evidence type="ECO:0000256" key="2">
    <source>
        <dbReference type="ARBA" id="ARBA00007362"/>
    </source>
</evidence>
<keyword evidence="3" id="KW-0813">Transport</keyword>
<dbReference type="InterPro" id="IPR004626">
    <property type="entry name" value="RarD"/>
</dbReference>
<dbReference type="InterPro" id="IPR000620">
    <property type="entry name" value="EamA_dom"/>
</dbReference>
<dbReference type="SUPFAM" id="SSF103481">
    <property type="entry name" value="Multidrug resistance efflux transporter EmrE"/>
    <property type="match status" value="2"/>
</dbReference>
<evidence type="ECO:0000256" key="4">
    <source>
        <dbReference type="ARBA" id="ARBA00022475"/>
    </source>
</evidence>
<evidence type="ECO:0000256" key="1">
    <source>
        <dbReference type="ARBA" id="ARBA00004651"/>
    </source>
</evidence>
<dbReference type="AlphaFoldDB" id="A0A089NWX5"/>
<dbReference type="GeneID" id="96604842"/>
<dbReference type="InterPro" id="IPR037185">
    <property type="entry name" value="EmrE-like"/>
</dbReference>
<dbReference type="GO" id="GO:0005886">
    <property type="term" value="C:plasma membrane"/>
    <property type="evidence" value="ECO:0007669"/>
    <property type="project" value="UniProtKB-SubCell"/>
</dbReference>
<evidence type="ECO:0000256" key="5">
    <source>
        <dbReference type="ARBA" id="ARBA00022692"/>
    </source>
</evidence>
<keyword evidence="11" id="KW-1185">Reference proteome</keyword>
<organism evidence="10 11">
    <name type="scientific">Methylobacterium oryzae CBMB20</name>
    <dbReference type="NCBI Taxonomy" id="693986"/>
    <lineage>
        <taxon>Bacteria</taxon>
        <taxon>Pseudomonadati</taxon>
        <taxon>Pseudomonadota</taxon>
        <taxon>Alphaproteobacteria</taxon>
        <taxon>Hyphomicrobiales</taxon>
        <taxon>Methylobacteriaceae</taxon>
        <taxon>Methylobacterium</taxon>
    </lineage>
</organism>